<proteinExistence type="predicted"/>
<dbReference type="Proteomes" id="UP001642487">
    <property type="component" value="Chromosome 1"/>
</dbReference>
<dbReference type="InterPro" id="IPR000719">
    <property type="entry name" value="Prot_kinase_dom"/>
</dbReference>
<evidence type="ECO:0000313" key="2">
    <source>
        <dbReference type="EMBL" id="CAK9309427.1"/>
    </source>
</evidence>
<dbReference type="InterPro" id="IPR050823">
    <property type="entry name" value="Plant_Ser_Thr_Prot_Kinase"/>
</dbReference>
<keyword evidence="3" id="KW-1185">Reference proteome</keyword>
<dbReference type="PANTHER" id="PTHR45621">
    <property type="entry name" value="OS01G0588500 PROTEIN-RELATED"/>
    <property type="match status" value="1"/>
</dbReference>
<gene>
    <name evidence="2" type="ORF">CITCOLO1_LOCUS1004</name>
</gene>
<dbReference type="PROSITE" id="PS00108">
    <property type="entry name" value="PROTEIN_KINASE_ST"/>
    <property type="match status" value="1"/>
</dbReference>
<reference evidence="2 3" key="1">
    <citation type="submission" date="2024-03" db="EMBL/GenBank/DDBJ databases">
        <authorList>
            <person name="Gkanogiannis A."/>
            <person name="Becerra Lopez-Lavalle L."/>
        </authorList>
    </citation>
    <scope>NUCLEOTIDE SEQUENCE [LARGE SCALE GENOMIC DNA]</scope>
</reference>
<dbReference type="PROSITE" id="PS50011">
    <property type="entry name" value="PROTEIN_KINASE_DOM"/>
    <property type="match status" value="1"/>
</dbReference>
<evidence type="ECO:0000259" key="1">
    <source>
        <dbReference type="PROSITE" id="PS50011"/>
    </source>
</evidence>
<feature type="domain" description="Protein kinase" evidence="1">
    <location>
        <begin position="1"/>
        <end position="156"/>
    </location>
</feature>
<sequence>VIYRDFKSSNVLLDEEFSAKLSDFGLAREGPTGDRTHVSTAVVGTYGYAAPEYVVTGHLTLQSDIWSFGVVLYEIITGRRVLERNRPTGEQKLLEWVKQFPANSRSFKMIIDPRLKNQYNLAAARRVANLANLCLNKTARDRPTMSKVVEILKQALEESED</sequence>
<evidence type="ECO:0000313" key="3">
    <source>
        <dbReference type="Proteomes" id="UP001642487"/>
    </source>
</evidence>
<dbReference type="EMBL" id="OZ021735">
    <property type="protein sequence ID" value="CAK9309427.1"/>
    <property type="molecule type" value="Genomic_DNA"/>
</dbReference>
<dbReference type="InterPro" id="IPR011009">
    <property type="entry name" value="Kinase-like_dom_sf"/>
</dbReference>
<protein>
    <recommendedName>
        <fullName evidence="1">Protein kinase domain-containing protein</fullName>
    </recommendedName>
</protein>
<accession>A0ABP0XSB1</accession>
<organism evidence="2 3">
    <name type="scientific">Citrullus colocynthis</name>
    <name type="common">colocynth</name>
    <dbReference type="NCBI Taxonomy" id="252529"/>
    <lineage>
        <taxon>Eukaryota</taxon>
        <taxon>Viridiplantae</taxon>
        <taxon>Streptophyta</taxon>
        <taxon>Embryophyta</taxon>
        <taxon>Tracheophyta</taxon>
        <taxon>Spermatophyta</taxon>
        <taxon>Magnoliopsida</taxon>
        <taxon>eudicotyledons</taxon>
        <taxon>Gunneridae</taxon>
        <taxon>Pentapetalae</taxon>
        <taxon>rosids</taxon>
        <taxon>fabids</taxon>
        <taxon>Cucurbitales</taxon>
        <taxon>Cucurbitaceae</taxon>
        <taxon>Benincaseae</taxon>
        <taxon>Citrullus</taxon>
    </lineage>
</organism>
<dbReference type="Pfam" id="PF00069">
    <property type="entry name" value="Pkinase"/>
    <property type="match status" value="1"/>
</dbReference>
<dbReference type="Gene3D" id="1.10.510.10">
    <property type="entry name" value="Transferase(Phosphotransferase) domain 1"/>
    <property type="match status" value="1"/>
</dbReference>
<feature type="non-terminal residue" evidence="2">
    <location>
        <position position="1"/>
    </location>
</feature>
<name>A0ABP0XSB1_9ROSI</name>
<dbReference type="SUPFAM" id="SSF56112">
    <property type="entry name" value="Protein kinase-like (PK-like)"/>
    <property type="match status" value="1"/>
</dbReference>
<dbReference type="InterPro" id="IPR008271">
    <property type="entry name" value="Ser/Thr_kinase_AS"/>
</dbReference>